<dbReference type="GO" id="GO:0006355">
    <property type="term" value="P:regulation of DNA-templated transcription"/>
    <property type="evidence" value="ECO:0007669"/>
    <property type="project" value="TreeGrafter"/>
</dbReference>
<name>A0A060WDT3_ONCMY</name>
<dbReference type="PANTHER" id="PTHR46510:SF1">
    <property type="entry name" value="BROMODOMAIN ADJACENT TO ZINC FINGER DOMAIN PROTEIN 1A"/>
    <property type="match status" value="1"/>
</dbReference>
<evidence type="ECO:0000256" key="1">
    <source>
        <dbReference type="ARBA" id="ARBA00023117"/>
    </source>
</evidence>
<dbReference type="Pfam" id="PF00439">
    <property type="entry name" value="Bromodomain"/>
    <property type="match status" value="1"/>
</dbReference>
<dbReference type="AlphaFoldDB" id="A0A060WDT3"/>
<evidence type="ECO:0000313" key="5">
    <source>
        <dbReference type="EMBL" id="CDQ62705.1"/>
    </source>
</evidence>
<gene>
    <name evidence="5" type="ORF">GSONMT00067630001</name>
</gene>
<dbReference type="STRING" id="8022.A0A060WDT3"/>
<organism evidence="5 6">
    <name type="scientific">Oncorhynchus mykiss</name>
    <name type="common">Rainbow trout</name>
    <name type="synonym">Salmo gairdneri</name>
    <dbReference type="NCBI Taxonomy" id="8022"/>
    <lineage>
        <taxon>Eukaryota</taxon>
        <taxon>Metazoa</taxon>
        <taxon>Chordata</taxon>
        <taxon>Craniata</taxon>
        <taxon>Vertebrata</taxon>
        <taxon>Euteleostomi</taxon>
        <taxon>Actinopterygii</taxon>
        <taxon>Neopterygii</taxon>
        <taxon>Teleostei</taxon>
        <taxon>Protacanthopterygii</taxon>
        <taxon>Salmoniformes</taxon>
        <taxon>Salmonidae</taxon>
        <taxon>Salmoninae</taxon>
        <taxon>Oncorhynchus</taxon>
    </lineage>
</organism>
<protein>
    <recommendedName>
        <fullName evidence="4">Bromo domain-containing protein</fullName>
    </recommendedName>
</protein>
<dbReference type="SUPFAM" id="SSF47370">
    <property type="entry name" value="Bromodomain"/>
    <property type="match status" value="1"/>
</dbReference>
<dbReference type="PROSITE" id="PS50014">
    <property type="entry name" value="BROMODOMAIN_2"/>
    <property type="match status" value="1"/>
</dbReference>
<evidence type="ECO:0000256" key="2">
    <source>
        <dbReference type="PROSITE-ProRule" id="PRU00035"/>
    </source>
</evidence>
<feature type="compositionally biased region" description="Low complexity" evidence="3">
    <location>
        <begin position="39"/>
        <end position="83"/>
    </location>
</feature>
<accession>A0A060WDT3</accession>
<evidence type="ECO:0000313" key="6">
    <source>
        <dbReference type="Proteomes" id="UP000193380"/>
    </source>
</evidence>
<dbReference type="Proteomes" id="UP000193380">
    <property type="component" value="Unassembled WGS sequence"/>
</dbReference>
<feature type="compositionally biased region" description="Low complexity" evidence="3">
    <location>
        <begin position="93"/>
        <end position="110"/>
    </location>
</feature>
<dbReference type="SMART" id="SM00297">
    <property type="entry name" value="BROMO"/>
    <property type="match status" value="1"/>
</dbReference>
<dbReference type="GO" id="GO:0031445">
    <property type="term" value="P:regulation of heterochromatin formation"/>
    <property type="evidence" value="ECO:0007669"/>
    <property type="project" value="TreeGrafter"/>
</dbReference>
<reference evidence="5" key="1">
    <citation type="journal article" date="2014" name="Nat. Commun.">
        <title>The rainbow trout genome provides novel insights into evolution after whole-genome duplication in vertebrates.</title>
        <authorList>
            <person name="Berthelot C."/>
            <person name="Brunet F."/>
            <person name="Chalopin D."/>
            <person name="Juanchich A."/>
            <person name="Bernard M."/>
            <person name="Noel B."/>
            <person name="Bento P."/>
            <person name="Da Silva C."/>
            <person name="Labadie K."/>
            <person name="Alberti A."/>
            <person name="Aury J.M."/>
            <person name="Louis A."/>
            <person name="Dehais P."/>
            <person name="Bardou P."/>
            <person name="Montfort J."/>
            <person name="Klopp C."/>
            <person name="Cabau C."/>
            <person name="Gaspin C."/>
            <person name="Thorgaard G.H."/>
            <person name="Boussaha M."/>
            <person name="Quillet E."/>
            <person name="Guyomard R."/>
            <person name="Galiana D."/>
            <person name="Bobe J."/>
            <person name="Volff J.N."/>
            <person name="Genet C."/>
            <person name="Wincker P."/>
            <person name="Jaillon O."/>
            <person name="Roest Crollius H."/>
            <person name="Guiguen Y."/>
        </authorList>
    </citation>
    <scope>NUCLEOTIDE SEQUENCE [LARGE SCALE GENOMIC DNA]</scope>
</reference>
<dbReference type="InterPro" id="IPR036427">
    <property type="entry name" value="Bromodomain-like_sf"/>
</dbReference>
<sequence length="241" mass="26708">MAYIGKRYLATEEEEKRSSLFSYSVTKKGRTAVKPPVPTTKGSRSNGRTTSSSSHSTPRSQHTTPKQALSAGKGASAKSSGKKPTPVSNKPTPVSNGRRPPRPGSRVSSRISHEILASSGRNLGVHELSACEHLTVELVRHEDSWPFMKLVSRIQVPDYFDIIKRPIALSTIREKVNNCEYKTATEYIEDVELMFANCLQYNPRHTNEAKAGARLQAFFNSEVSNLGLADRTTPPQKRPRM</sequence>
<dbReference type="GO" id="GO:0003677">
    <property type="term" value="F:DNA binding"/>
    <property type="evidence" value="ECO:0007669"/>
    <property type="project" value="TreeGrafter"/>
</dbReference>
<dbReference type="GO" id="GO:0008623">
    <property type="term" value="C:CHRAC"/>
    <property type="evidence" value="ECO:0007669"/>
    <property type="project" value="TreeGrafter"/>
</dbReference>
<dbReference type="GO" id="GO:0045740">
    <property type="term" value="P:positive regulation of DNA replication"/>
    <property type="evidence" value="ECO:0007669"/>
    <property type="project" value="TreeGrafter"/>
</dbReference>
<proteinExistence type="predicted"/>
<keyword evidence="1 2" id="KW-0103">Bromodomain</keyword>
<dbReference type="Gene3D" id="1.20.920.10">
    <property type="entry name" value="Bromodomain-like"/>
    <property type="match status" value="1"/>
</dbReference>
<feature type="region of interest" description="Disordered" evidence="3">
    <location>
        <begin position="1"/>
        <end position="110"/>
    </location>
</feature>
<dbReference type="InterPro" id="IPR047171">
    <property type="entry name" value="BAZ1A"/>
</dbReference>
<dbReference type="PANTHER" id="PTHR46510">
    <property type="entry name" value="BROMODOMAIN ADJACENT TO ZINC FINGER DOMAIN PROTEIN 1A"/>
    <property type="match status" value="1"/>
</dbReference>
<dbReference type="InterPro" id="IPR001487">
    <property type="entry name" value="Bromodomain"/>
</dbReference>
<dbReference type="PROSITE" id="PS00633">
    <property type="entry name" value="BROMODOMAIN_1"/>
    <property type="match status" value="1"/>
</dbReference>
<reference evidence="5" key="2">
    <citation type="submission" date="2014-03" db="EMBL/GenBank/DDBJ databases">
        <authorList>
            <person name="Genoscope - CEA"/>
        </authorList>
    </citation>
    <scope>NUCLEOTIDE SEQUENCE</scope>
</reference>
<evidence type="ECO:0000259" key="4">
    <source>
        <dbReference type="PROSITE" id="PS50014"/>
    </source>
</evidence>
<dbReference type="PRINTS" id="PR00503">
    <property type="entry name" value="BROMODOMAIN"/>
</dbReference>
<feature type="domain" description="Bromo" evidence="4">
    <location>
        <begin position="139"/>
        <end position="209"/>
    </location>
</feature>
<dbReference type="EMBL" id="FR904415">
    <property type="protein sequence ID" value="CDQ62705.1"/>
    <property type="molecule type" value="Genomic_DNA"/>
</dbReference>
<dbReference type="PaxDb" id="8022-A0A060WDT3"/>
<dbReference type="InterPro" id="IPR018359">
    <property type="entry name" value="Bromodomain_CS"/>
</dbReference>
<dbReference type="GO" id="GO:0006338">
    <property type="term" value="P:chromatin remodeling"/>
    <property type="evidence" value="ECO:0007669"/>
    <property type="project" value="InterPro"/>
</dbReference>
<evidence type="ECO:0000256" key="3">
    <source>
        <dbReference type="SAM" id="MobiDB-lite"/>
    </source>
</evidence>
<dbReference type="GO" id="GO:0000228">
    <property type="term" value="C:nuclear chromosome"/>
    <property type="evidence" value="ECO:0007669"/>
    <property type="project" value="TreeGrafter"/>
</dbReference>